<evidence type="ECO:0000313" key="1">
    <source>
        <dbReference type="EMBL" id="KKB37934.1"/>
    </source>
</evidence>
<dbReference type="AlphaFoldDB" id="A0A0F5HYW0"/>
<organism evidence="1 2">
    <name type="scientific">Bacillus thermotolerans</name>
    <name type="common">Quasibacillus thermotolerans</name>
    <dbReference type="NCBI Taxonomy" id="1221996"/>
    <lineage>
        <taxon>Bacteria</taxon>
        <taxon>Bacillati</taxon>
        <taxon>Bacillota</taxon>
        <taxon>Bacilli</taxon>
        <taxon>Bacillales</taxon>
        <taxon>Bacillaceae</taxon>
        <taxon>Bacillus</taxon>
    </lineage>
</organism>
<comment type="caution">
    <text evidence="1">The sequence shown here is derived from an EMBL/GenBank/DDBJ whole genome shotgun (WGS) entry which is preliminary data.</text>
</comment>
<proteinExistence type="predicted"/>
<name>A0A0F5HYW0_BACTR</name>
<dbReference type="Proteomes" id="UP000031563">
    <property type="component" value="Unassembled WGS sequence"/>
</dbReference>
<keyword evidence="2" id="KW-1185">Reference proteome</keyword>
<dbReference type="EMBL" id="JWIR02000050">
    <property type="protein sequence ID" value="KKB37934.1"/>
    <property type="molecule type" value="Genomic_DNA"/>
</dbReference>
<reference evidence="1" key="1">
    <citation type="submission" date="2015-02" db="EMBL/GenBank/DDBJ databases">
        <title>Genome Assembly of Bacillaceae bacterium MTCC 8252.</title>
        <authorList>
            <person name="Verma A."/>
            <person name="Khatri I."/>
            <person name="Mual P."/>
            <person name="Subramanian S."/>
            <person name="Krishnamurthi S."/>
        </authorList>
    </citation>
    <scope>NUCLEOTIDE SEQUENCE [LARGE SCALE GENOMIC DNA]</scope>
    <source>
        <strain evidence="1">MTCC 8252</strain>
    </source>
</reference>
<evidence type="ECO:0000313" key="2">
    <source>
        <dbReference type="Proteomes" id="UP000031563"/>
    </source>
</evidence>
<sequence>MIAPAIKKSKEISLLYSDHSVHLGIQAADSYLLAICK</sequence>
<accession>A0A0F5HX21</accession>
<gene>
    <name evidence="1" type="ORF">QY95_02711</name>
</gene>
<protein>
    <submittedName>
        <fullName evidence="1">Uncharacterized protein</fullName>
    </submittedName>
</protein>
<accession>A0A0F5HYW0</accession>